<sequence>MMKPYPDSVLNYEKGFSIIINELKTPVENSICYYFDYDARSYSVNMEFPHMHMFYEIMILLSPKAYHFIAGKPYSIINNDIVLLAPAILHQTEYLPGPPSDRIIINFMVPKHLLLHPGGYDTILSVFNDPVPIFRFDLERQKTLFQIINQLTDLSRTTEDPAVRNMMIHNKFTEFMFTLYQMRKENLYEEYNSERSIKEKIYTITNYIQTHYHEDLSLAYLADKFFISSFYLSHQFKLVTGFTVVQYIQQTRVKNAQYLLLNTSLKITDIAEKIGFSSFSQFNRVFHRFCSMSPSEYKTFYNQNAMRVNAPMMSAKSNL</sequence>
<keyword evidence="1" id="KW-0805">Transcription regulation</keyword>
<comment type="caution">
    <text evidence="5">The sequence shown here is derived from an EMBL/GenBank/DDBJ whole genome shotgun (WGS) entry which is preliminary data.</text>
</comment>
<keyword evidence="3" id="KW-0804">Transcription</keyword>
<protein>
    <recommendedName>
        <fullName evidence="4">HTH araC/xylS-type domain-containing protein</fullName>
    </recommendedName>
</protein>
<dbReference type="PROSITE" id="PS01124">
    <property type="entry name" value="HTH_ARAC_FAMILY_2"/>
    <property type="match status" value="1"/>
</dbReference>
<accession>A0AA37N6U6</accession>
<dbReference type="GO" id="GO:0003700">
    <property type="term" value="F:DNA-binding transcription factor activity"/>
    <property type="evidence" value="ECO:0007669"/>
    <property type="project" value="InterPro"/>
</dbReference>
<dbReference type="PANTHER" id="PTHR43280">
    <property type="entry name" value="ARAC-FAMILY TRANSCRIPTIONAL REGULATOR"/>
    <property type="match status" value="1"/>
</dbReference>
<dbReference type="AlphaFoldDB" id="A0AA37N6U6"/>
<dbReference type="SUPFAM" id="SSF46689">
    <property type="entry name" value="Homeodomain-like"/>
    <property type="match status" value="2"/>
</dbReference>
<dbReference type="InterPro" id="IPR037923">
    <property type="entry name" value="HTH-like"/>
</dbReference>
<evidence type="ECO:0000313" key="5">
    <source>
        <dbReference type="EMBL" id="GKG99920.1"/>
    </source>
</evidence>
<proteinExistence type="predicted"/>
<dbReference type="RefSeq" id="WP_118042632.1">
    <property type="nucleotide sequence ID" value="NZ_BQNJ01000001.1"/>
</dbReference>
<dbReference type="PANTHER" id="PTHR43280:SF28">
    <property type="entry name" value="HTH-TYPE TRANSCRIPTIONAL ACTIVATOR RHAS"/>
    <property type="match status" value="1"/>
</dbReference>
<reference evidence="5" key="1">
    <citation type="submission" date="2022-01" db="EMBL/GenBank/DDBJ databases">
        <title>Novel bile acid biosynthetic pathways are enriched in the microbiome of centenarians.</title>
        <authorList>
            <person name="Sato Y."/>
            <person name="Atarashi K."/>
            <person name="Plichta R.D."/>
            <person name="Arai Y."/>
            <person name="Sasajima S."/>
            <person name="Kearney M.S."/>
            <person name="Suda W."/>
            <person name="Takeshita K."/>
            <person name="Sasaki T."/>
            <person name="Okamoto S."/>
            <person name="Skelly N.A."/>
            <person name="Okamura Y."/>
            <person name="Vlamakis H."/>
            <person name="Li Y."/>
            <person name="Tanoue T."/>
            <person name="Takei H."/>
            <person name="Nittono H."/>
            <person name="Narushima S."/>
            <person name="Irie J."/>
            <person name="Itoh H."/>
            <person name="Moriya K."/>
            <person name="Sugiura Y."/>
            <person name="Suematsu M."/>
            <person name="Moritoki N."/>
            <person name="Shibata S."/>
            <person name="Littman R.D."/>
            <person name="Fischbach A.M."/>
            <person name="Uwamino Y."/>
            <person name="Inoue T."/>
            <person name="Honda A."/>
            <person name="Hattori M."/>
            <person name="Murai T."/>
            <person name="Xavier J.R."/>
            <person name="Hirose N."/>
            <person name="Honda K."/>
        </authorList>
    </citation>
    <scope>NUCLEOTIDE SEQUENCE</scope>
    <source>
        <strain evidence="5">CE91-St55</strain>
    </source>
</reference>
<dbReference type="PRINTS" id="PR00032">
    <property type="entry name" value="HTHARAC"/>
</dbReference>
<dbReference type="EMBL" id="BQNJ01000001">
    <property type="protein sequence ID" value="GKG99920.1"/>
    <property type="molecule type" value="Genomic_DNA"/>
</dbReference>
<dbReference type="GO" id="GO:0043565">
    <property type="term" value="F:sequence-specific DNA binding"/>
    <property type="evidence" value="ECO:0007669"/>
    <property type="project" value="InterPro"/>
</dbReference>
<dbReference type="Proteomes" id="UP001055091">
    <property type="component" value="Unassembled WGS sequence"/>
</dbReference>
<dbReference type="Gene3D" id="1.10.10.60">
    <property type="entry name" value="Homeodomain-like"/>
    <property type="match status" value="2"/>
</dbReference>
<dbReference type="Pfam" id="PF12833">
    <property type="entry name" value="HTH_18"/>
    <property type="match status" value="1"/>
</dbReference>
<evidence type="ECO:0000259" key="4">
    <source>
        <dbReference type="PROSITE" id="PS01124"/>
    </source>
</evidence>
<organism evidence="5 6">
    <name type="scientific">Hungatella hathewayi</name>
    <dbReference type="NCBI Taxonomy" id="154046"/>
    <lineage>
        <taxon>Bacteria</taxon>
        <taxon>Bacillati</taxon>
        <taxon>Bacillota</taxon>
        <taxon>Clostridia</taxon>
        <taxon>Lachnospirales</taxon>
        <taxon>Lachnospiraceae</taxon>
        <taxon>Hungatella</taxon>
    </lineage>
</organism>
<evidence type="ECO:0000256" key="1">
    <source>
        <dbReference type="ARBA" id="ARBA00023015"/>
    </source>
</evidence>
<evidence type="ECO:0000313" key="6">
    <source>
        <dbReference type="Proteomes" id="UP001055091"/>
    </source>
</evidence>
<keyword evidence="2" id="KW-0238">DNA-binding</keyword>
<dbReference type="SMART" id="SM00342">
    <property type="entry name" value="HTH_ARAC"/>
    <property type="match status" value="1"/>
</dbReference>
<evidence type="ECO:0000256" key="2">
    <source>
        <dbReference type="ARBA" id="ARBA00023125"/>
    </source>
</evidence>
<feature type="domain" description="HTH araC/xylS-type" evidence="4">
    <location>
        <begin position="202"/>
        <end position="300"/>
    </location>
</feature>
<gene>
    <name evidence="5" type="ORF">CE91St55_19020</name>
</gene>
<dbReference type="InterPro" id="IPR018060">
    <property type="entry name" value="HTH_AraC"/>
</dbReference>
<dbReference type="SUPFAM" id="SSF51215">
    <property type="entry name" value="Regulatory protein AraC"/>
    <property type="match status" value="1"/>
</dbReference>
<name>A0AA37N6U6_9FIRM</name>
<dbReference type="InterPro" id="IPR009057">
    <property type="entry name" value="Homeodomain-like_sf"/>
</dbReference>
<dbReference type="InterPro" id="IPR020449">
    <property type="entry name" value="Tscrpt_reg_AraC-type_HTH"/>
</dbReference>
<evidence type="ECO:0000256" key="3">
    <source>
        <dbReference type="ARBA" id="ARBA00023163"/>
    </source>
</evidence>